<proteinExistence type="predicted"/>
<dbReference type="AlphaFoldDB" id="A0A1E3HYC8"/>
<dbReference type="EMBL" id="AWGJ01000004">
    <property type="protein sequence ID" value="ODN81165.1"/>
    <property type="molecule type" value="Genomic_DNA"/>
</dbReference>
<accession>A0A1E3HYC8</accession>
<dbReference type="GeneID" id="30154565"/>
<dbReference type="RefSeq" id="XP_018995731.1">
    <property type="nucleotide sequence ID" value="XM_019137062.1"/>
</dbReference>
<evidence type="ECO:0000313" key="2">
    <source>
        <dbReference type="Proteomes" id="UP000094065"/>
    </source>
</evidence>
<dbReference type="OrthoDB" id="2577721at2759"/>
<gene>
    <name evidence="1" type="ORF">L202_03256</name>
</gene>
<reference evidence="1 2" key="1">
    <citation type="submission" date="2016-06" db="EMBL/GenBank/DDBJ databases">
        <title>Evolution of pathogenesis and genome organization in the Tremellales.</title>
        <authorList>
            <person name="Cuomo C."/>
            <person name="Litvintseva A."/>
            <person name="Heitman J."/>
            <person name="Chen Y."/>
            <person name="Sun S."/>
            <person name="Springer D."/>
            <person name="Dromer F."/>
            <person name="Young S."/>
            <person name="Zeng Q."/>
            <person name="Chapman S."/>
            <person name="Gujja S."/>
            <person name="Saif S."/>
            <person name="Birren B."/>
        </authorList>
    </citation>
    <scope>NUCLEOTIDE SEQUENCE [LARGE SCALE GENOMIC DNA]</scope>
    <source>
        <strain evidence="1 2">CBS 6039</strain>
    </source>
</reference>
<sequence>MEAGHFRKEWFAFRTGGGDDIDPARAILFSSSRSTADLTYKTAPQAFKQASPRSCLSIELKKVREKVEMRMDEKQSGAYDWPVEDWYTVFSASHLAAIRKAADLHLGDKVGQILLSQVETDDLALIKHAMRAKFPILFADGSRFVRAWPIESLLKQRLENSKKEARRKAQETTGVKYLVIIAACI</sequence>
<keyword evidence="2" id="KW-1185">Reference proteome</keyword>
<comment type="caution">
    <text evidence="1">The sequence shown here is derived from an EMBL/GenBank/DDBJ whole genome shotgun (WGS) entry which is preliminary data.</text>
</comment>
<organism evidence="1 2">
    <name type="scientific">Cryptococcus amylolentus CBS 6039</name>
    <dbReference type="NCBI Taxonomy" id="1295533"/>
    <lineage>
        <taxon>Eukaryota</taxon>
        <taxon>Fungi</taxon>
        <taxon>Dikarya</taxon>
        <taxon>Basidiomycota</taxon>
        <taxon>Agaricomycotina</taxon>
        <taxon>Tremellomycetes</taxon>
        <taxon>Tremellales</taxon>
        <taxon>Cryptococcaceae</taxon>
        <taxon>Cryptococcus</taxon>
    </lineage>
</organism>
<name>A0A1E3HYC8_9TREE</name>
<evidence type="ECO:0000313" key="1">
    <source>
        <dbReference type="EMBL" id="ODN81165.1"/>
    </source>
</evidence>
<dbReference type="Proteomes" id="UP000094065">
    <property type="component" value="Unassembled WGS sequence"/>
</dbReference>
<protein>
    <submittedName>
        <fullName evidence="1">Uncharacterized protein</fullName>
    </submittedName>
</protein>